<accession>A0A546XK60</accession>
<dbReference type="AlphaFoldDB" id="A0A546XK60"/>
<gene>
    <name evidence="2" type="ORF">EXN68_06250</name>
</gene>
<feature type="transmembrane region" description="Helical" evidence="1">
    <location>
        <begin position="7"/>
        <end position="28"/>
    </location>
</feature>
<keyword evidence="1" id="KW-0472">Membrane</keyword>
<evidence type="ECO:0000313" key="2">
    <source>
        <dbReference type="EMBL" id="TRB01115.1"/>
    </source>
</evidence>
<dbReference type="RefSeq" id="WP_142840093.1">
    <property type="nucleotide sequence ID" value="NZ_JAPZAC010000003.1"/>
</dbReference>
<dbReference type="EMBL" id="SGNY01000002">
    <property type="protein sequence ID" value="TRB01115.1"/>
    <property type="molecule type" value="Genomic_DNA"/>
</dbReference>
<sequence length="72" mass="8134">MKGFRDSVLFPITLLISGVVVFFLFLYVTGHDPDERPLTLAEWVIGGMLIGPGFGYLVKWRNMKNSRDTNAD</sequence>
<dbReference type="Proteomes" id="UP000315434">
    <property type="component" value="Unassembled WGS sequence"/>
</dbReference>
<name>A0A546XK60_RHIRH</name>
<reference evidence="2 3" key="1">
    <citation type="journal article" date="2019" name="Appl. Microbiol. Biotechnol.">
        <title>Differential efficiency of wild type rhizogenic strains for rol gene transformation of plants.</title>
        <authorList>
            <person name="Desmet S."/>
            <person name="De Keyser E."/>
            <person name="Van Vaerenbergh J."/>
            <person name="Baeyen S."/>
            <person name="Van Huylenbroeck J."/>
            <person name="Geelen D."/>
            <person name="Dhooghe E."/>
        </authorList>
    </citation>
    <scope>NUCLEOTIDE SEQUENCE [LARGE SCALE GENOMIC DNA]</scope>
    <source>
        <strain evidence="2 3">GBBC3284</strain>
    </source>
</reference>
<evidence type="ECO:0000256" key="1">
    <source>
        <dbReference type="SAM" id="Phobius"/>
    </source>
</evidence>
<organism evidence="2 3">
    <name type="scientific">Rhizobium rhizogenes</name>
    <name type="common">Agrobacterium rhizogenes</name>
    <dbReference type="NCBI Taxonomy" id="359"/>
    <lineage>
        <taxon>Bacteria</taxon>
        <taxon>Pseudomonadati</taxon>
        <taxon>Pseudomonadota</taxon>
        <taxon>Alphaproteobacteria</taxon>
        <taxon>Hyphomicrobiales</taxon>
        <taxon>Rhizobiaceae</taxon>
        <taxon>Rhizobium/Agrobacterium group</taxon>
        <taxon>Rhizobium</taxon>
    </lineage>
</organism>
<feature type="transmembrane region" description="Helical" evidence="1">
    <location>
        <begin position="40"/>
        <end position="58"/>
    </location>
</feature>
<comment type="caution">
    <text evidence="2">The sequence shown here is derived from an EMBL/GenBank/DDBJ whole genome shotgun (WGS) entry which is preliminary data.</text>
</comment>
<evidence type="ECO:0000313" key="3">
    <source>
        <dbReference type="Proteomes" id="UP000315434"/>
    </source>
</evidence>
<keyword evidence="1" id="KW-0812">Transmembrane</keyword>
<keyword evidence="1" id="KW-1133">Transmembrane helix</keyword>
<protein>
    <submittedName>
        <fullName evidence="2">Uncharacterized protein</fullName>
    </submittedName>
</protein>
<dbReference type="OrthoDB" id="8373486at2"/>
<proteinExistence type="predicted"/>